<sequence length="554" mass="60684">MSHLRETERAAYLATLTPGADIDHRGTSFTACLLRRLLDAVRDPTAGHPRLGHAQFDATTFTQGAQFGATVFTRSAHFSGANFAHGAQFSRAFFTGAAWFGGATFARNAHFGEVVFARGAKFTRATFTRGAWFNRATFTRDAWFGGASFARDAQFNGAMFTRDAYFGGARFTGDAQFGGARFEAAPRLGPLVCGQTLVLDGAVFETPVMVEAAARAVTCGRTRWASVATMRLRYSELDLSDAVLEYPLTVTARPEPFLSPPNGQLAETSLSDRNPDVRLKTVDGVDAAHLVLHDVALGTCRFAGAIHLDQLRVDGWCTFATTPVGTRWHRMLPRWWSRRSTLAEEHHWRAQRLSPLLARGWTPPPENALVLKPAALAALYRQLRKSLEDGKNEPDAADFYYGEMEMRRHDVTRPLSERVLLAAYWALSGYGLRATRALAWLLSAMAATLLALLLWGVPVNDPKPETTGRQVGIGQDITLTTDTPAPANPTGPWAERVTGKRCEKALRVVINSVIFRSSGQELTTAGTYTEMTSRLAEPVLLGLAALAIRGRVKR</sequence>
<keyword evidence="1" id="KW-0472">Membrane</keyword>
<keyword evidence="1" id="KW-0812">Transmembrane</keyword>
<protein>
    <recommendedName>
        <fullName evidence="4">Pentapeptide repeat-containing protein</fullName>
    </recommendedName>
</protein>
<evidence type="ECO:0008006" key="4">
    <source>
        <dbReference type="Google" id="ProtNLM"/>
    </source>
</evidence>
<dbReference type="EMBL" id="BAAABX010000042">
    <property type="protein sequence ID" value="GAA0412130.1"/>
    <property type="molecule type" value="Genomic_DNA"/>
</dbReference>
<proteinExistence type="predicted"/>
<comment type="caution">
    <text evidence="2">The sequence shown here is derived from an EMBL/GenBank/DDBJ whole genome shotgun (WGS) entry which is preliminary data.</text>
</comment>
<name>A0ABP3IQA8_9ACTN</name>
<organism evidence="2 3">
    <name type="scientific">Streptomyces luteireticuli</name>
    <dbReference type="NCBI Taxonomy" id="173858"/>
    <lineage>
        <taxon>Bacteria</taxon>
        <taxon>Bacillati</taxon>
        <taxon>Actinomycetota</taxon>
        <taxon>Actinomycetes</taxon>
        <taxon>Kitasatosporales</taxon>
        <taxon>Streptomycetaceae</taxon>
        <taxon>Streptomyces</taxon>
    </lineage>
</organism>
<evidence type="ECO:0000313" key="2">
    <source>
        <dbReference type="EMBL" id="GAA0412130.1"/>
    </source>
</evidence>
<accession>A0ABP3IQA8</accession>
<keyword evidence="3" id="KW-1185">Reference proteome</keyword>
<dbReference type="Proteomes" id="UP001500879">
    <property type="component" value="Unassembled WGS sequence"/>
</dbReference>
<evidence type="ECO:0000313" key="3">
    <source>
        <dbReference type="Proteomes" id="UP001500879"/>
    </source>
</evidence>
<evidence type="ECO:0000256" key="1">
    <source>
        <dbReference type="SAM" id="Phobius"/>
    </source>
</evidence>
<dbReference type="InterPro" id="IPR001646">
    <property type="entry name" value="5peptide_repeat"/>
</dbReference>
<keyword evidence="1" id="KW-1133">Transmembrane helix</keyword>
<dbReference type="Pfam" id="PF13576">
    <property type="entry name" value="Pentapeptide_3"/>
    <property type="match status" value="1"/>
</dbReference>
<feature type="transmembrane region" description="Helical" evidence="1">
    <location>
        <begin position="437"/>
        <end position="457"/>
    </location>
</feature>
<reference evidence="3" key="1">
    <citation type="journal article" date="2019" name="Int. J. Syst. Evol. Microbiol.">
        <title>The Global Catalogue of Microorganisms (GCM) 10K type strain sequencing project: providing services to taxonomists for standard genome sequencing and annotation.</title>
        <authorList>
            <consortium name="The Broad Institute Genomics Platform"/>
            <consortium name="The Broad Institute Genome Sequencing Center for Infectious Disease"/>
            <person name="Wu L."/>
            <person name="Ma J."/>
        </authorList>
    </citation>
    <scope>NUCLEOTIDE SEQUENCE [LARGE SCALE GENOMIC DNA]</scope>
    <source>
        <strain evidence="3">JCM 4788</strain>
    </source>
</reference>
<dbReference type="Gene3D" id="2.160.20.80">
    <property type="entry name" value="E3 ubiquitin-protein ligase SopA"/>
    <property type="match status" value="1"/>
</dbReference>
<gene>
    <name evidence="2" type="ORF">GCM10010357_36570</name>
</gene>